<comment type="caution">
    <text evidence="1">The sequence shown here is derived from an EMBL/GenBank/DDBJ whole genome shotgun (WGS) entry which is preliminary data.</text>
</comment>
<dbReference type="InterPro" id="IPR015231">
    <property type="entry name" value="DUF1934"/>
</dbReference>
<gene>
    <name evidence="1" type="ORF">HNQ43_000439</name>
</gene>
<dbReference type="Pfam" id="PF09148">
    <property type="entry name" value="DUF1934"/>
    <property type="match status" value="1"/>
</dbReference>
<evidence type="ECO:0000313" key="2">
    <source>
        <dbReference type="Proteomes" id="UP000521313"/>
    </source>
</evidence>
<sequence length="121" mass="14290">MVQIRLLDLQNDQVIFSGNANSIDRPKGVHWEFGQYVWKVYEDILIIDSQGEVHVHLICQQGKPTQAKIQTEYGEIRLHCETSLYTINERSIEVQYTLKMEEQIEHFHFRLEIKGANYAFH</sequence>
<organism evidence="1 2">
    <name type="scientific">Faecalicoccus acidiformans</name>
    <dbReference type="NCBI Taxonomy" id="915173"/>
    <lineage>
        <taxon>Bacteria</taxon>
        <taxon>Bacillati</taxon>
        <taxon>Bacillota</taxon>
        <taxon>Erysipelotrichia</taxon>
        <taxon>Erysipelotrichales</taxon>
        <taxon>Erysipelotrichaceae</taxon>
        <taxon>Faecalicoccus</taxon>
    </lineage>
</organism>
<dbReference type="Proteomes" id="UP000521313">
    <property type="component" value="Unassembled WGS sequence"/>
</dbReference>
<accession>A0A7W8CZH6</accession>
<dbReference type="Gene3D" id="2.40.128.20">
    <property type="match status" value="1"/>
</dbReference>
<dbReference type="EMBL" id="JACHHD010000003">
    <property type="protein sequence ID" value="MBB5184401.1"/>
    <property type="molecule type" value="Genomic_DNA"/>
</dbReference>
<name>A0A7W8CZH6_9FIRM</name>
<dbReference type="SUPFAM" id="SSF50814">
    <property type="entry name" value="Lipocalins"/>
    <property type="match status" value="1"/>
</dbReference>
<proteinExistence type="predicted"/>
<dbReference type="AlphaFoldDB" id="A0A7W8CZH6"/>
<dbReference type="RefSeq" id="WP_183374342.1">
    <property type="nucleotide sequence ID" value="NZ_JACHHD010000003.1"/>
</dbReference>
<dbReference type="InterPro" id="IPR012674">
    <property type="entry name" value="Calycin"/>
</dbReference>
<protein>
    <submittedName>
        <fullName evidence="1">Uncharacterized beta-barrel protein YwiB (DUF1934 family)</fullName>
    </submittedName>
</protein>
<reference evidence="1 2" key="1">
    <citation type="submission" date="2020-08" db="EMBL/GenBank/DDBJ databases">
        <title>Genomic Encyclopedia of Type Strains, Phase IV (KMG-IV): sequencing the most valuable type-strain genomes for metagenomic binning, comparative biology and taxonomic classification.</title>
        <authorList>
            <person name="Goeker M."/>
        </authorList>
    </citation>
    <scope>NUCLEOTIDE SEQUENCE [LARGE SCALE GENOMIC DNA]</scope>
    <source>
        <strain evidence="1 2">DSM 26963</strain>
    </source>
</reference>
<evidence type="ECO:0000313" key="1">
    <source>
        <dbReference type="EMBL" id="MBB5184401.1"/>
    </source>
</evidence>